<dbReference type="OrthoDB" id="6769507at2759"/>
<feature type="non-terminal residue" evidence="1">
    <location>
        <position position="1"/>
    </location>
</feature>
<name>A0A8X6XGP1_9ARAC</name>
<accession>A0A8X6XGP1</accession>
<proteinExistence type="predicted"/>
<dbReference type="AlphaFoldDB" id="A0A8X6XGP1"/>
<evidence type="ECO:0000313" key="1">
    <source>
        <dbReference type="EMBL" id="GFY53513.1"/>
    </source>
</evidence>
<comment type="caution">
    <text evidence="1">The sequence shown here is derived from an EMBL/GenBank/DDBJ whole genome shotgun (WGS) entry which is preliminary data.</text>
</comment>
<protein>
    <submittedName>
        <fullName evidence="1">Uncharacterized protein</fullName>
    </submittedName>
</protein>
<keyword evidence="2" id="KW-1185">Reference proteome</keyword>
<dbReference type="EMBL" id="BMAV01009322">
    <property type="protein sequence ID" value="GFY53513.1"/>
    <property type="molecule type" value="Genomic_DNA"/>
</dbReference>
<organism evidence="1 2">
    <name type="scientific">Trichonephila inaurata madagascariensis</name>
    <dbReference type="NCBI Taxonomy" id="2747483"/>
    <lineage>
        <taxon>Eukaryota</taxon>
        <taxon>Metazoa</taxon>
        <taxon>Ecdysozoa</taxon>
        <taxon>Arthropoda</taxon>
        <taxon>Chelicerata</taxon>
        <taxon>Arachnida</taxon>
        <taxon>Araneae</taxon>
        <taxon>Araneomorphae</taxon>
        <taxon>Entelegynae</taxon>
        <taxon>Araneoidea</taxon>
        <taxon>Nephilidae</taxon>
        <taxon>Trichonephila</taxon>
        <taxon>Trichonephila inaurata</taxon>
    </lineage>
</organism>
<dbReference type="Proteomes" id="UP000886998">
    <property type="component" value="Unassembled WGS sequence"/>
</dbReference>
<evidence type="ECO:0000313" key="2">
    <source>
        <dbReference type="Proteomes" id="UP000886998"/>
    </source>
</evidence>
<reference evidence="1" key="1">
    <citation type="submission" date="2020-08" db="EMBL/GenBank/DDBJ databases">
        <title>Multicomponent nature underlies the extraordinary mechanical properties of spider dragline silk.</title>
        <authorList>
            <person name="Kono N."/>
            <person name="Nakamura H."/>
            <person name="Mori M."/>
            <person name="Yoshida Y."/>
            <person name="Ohtoshi R."/>
            <person name="Malay A.D."/>
            <person name="Moran D.A.P."/>
            <person name="Tomita M."/>
            <person name="Numata K."/>
            <person name="Arakawa K."/>
        </authorList>
    </citation>
    <scope>NUCLEOTIDE SEQUENCE</scope>
</reference>
<gene>
    <name evidence="1" type="ORF">TNIN_155031</name>
</gene>
<sequence>KDNHSWSHLRLHLCVNTRFSSSSFPGELTDWLRFHNQFKENPAEDKSIDDGDKFQYLIQAATPKIRARDIWEISQLIPGKMDTLESLESKLRRELVSAKTLQSRTAGEPEISLPKDLTDSVIRTREAESNYPKRLTYA</sequence>